<evidence type="ECO:0000256" key="1">
    <source>
        <dbReference type="SAM" id="MobiDB-lite"/>
    </source>
</evidence>
<reference evidence="3" key="1">
    <citation type="submission" date="2019-09" db="EMBL/GenBank/DDBJ databases">
        <authorList>
            <consortium name="PulseNet: The National Subtyping Network for Foodborne Disease Surveillance"/>
            <person name="Tarr C.L."/>
            <person name="Trees E."/>
            <person name="Katz L.S."/>
            <person name="Carleton-Romer H.A."/>
            <person name="Stroika S."/>
            <person name="Kucerova Z."/>
            <person name="Roache K.F."/>
            <person name="Sabol A.L."/>
            <person name="Besser J."/>
            <person name="Gerner-Smidt P."/>
        </authorList>
    </citation>
    <scope>NUCLEOTIDE SEQUENCE</scope>
    <source>
        <strain evidence="3">PNUSAS098977</strain>
    </source>
</reference>
<dbReference type="EMBL" id="AAKVPQ010000207">
    <property type="protein sequence ID" value="ECW1971987.1"/>
    <property type="molecule type" value="Genomic_DNA"/>
</dbReference>
<dbReference type="InterPro" id="IPR001584">
    <property type="entry name" value="Integrase_cat-core"/>
</dbReference>
<feature type="domain" description="Integrase catalytic" evidence="2">
    <location>
        <begin position="6"/>
        <end position="40"/>
    </location>
</feature>
<comment type="caution">
    <text evidence="3">The sequence shown here is derived from an EMBL/GenBank/DDBJ whole genome shotgun (WGS) entry which is preliminary data.</text>
</comment>
<protein>
    <submittedName>
        <fullName evidence="3">IS3 family transposase</fullName>
    </submittedName>
</protein>
<gene>
    <name evidence="3" type="ORF">F3T52_21970</name>
</gene>
<feature type="region of interest" description="Disordered" evidence="1">
    <location>
        <begin position="1"/>
        <end position="24"/>
    </location>
</feature>
<sequence>MVYKHDLTLDFSRPGKPTNNPFIETVNGSVQDKYLNIHRFLPPEDA</sequence>
<name>A0A613AVK5_SALER</name>
<dbReference type="GO" id="GO:0015074">
    <property type="term" value="P:DNA integration"/>
    <property type="evidence" value="ECO:0007669"/>
    <property type="project" value="InterPro"/>
</dbReference>
<evidence type="ECO:0000259" key="2">
    <source>
        <dbReference type="Pfam" id="PF13683"/>
    </source>
</evidence>
<proteinExistence type="predicted"/>
<organism evidence="3">
    <name type="scientific">Salmonella enterica</name>
    <name type="common">Salmonella choleraesuis</name>
    <dbReference type="NCBI Taxonomy" id="28901"/>
    <lineage>
        <taxon>Bacteria</taxon>
        <taxon>Pseudomonadati</taxon>
        <taxon>Pseudomonadota</taxon>
        <taxon>Gammaproteobacteria</taxon>
        <taxon>Enterobacterales</taxon>
        <taxon>Enterobacteriaceae</taxon>
        <taxon>Salmonella</taxon>
    </lineage>
</organism>
<dbReference type="Pfam" id="PF13683">
    <property type="entry name" value="rve_3"/>
    <property type="match status" value="1"/>
</dbReference>
<evidence type="ECO:0000313" key="3">
    <source>
        <dbReference type="EMBL" id="ECW1971987.1"/>
    </source>
</evidence>
<dbReference type="AlphaFoldDB" id="A0A613AVK5"/>
<accession>A0A613AVK5</accession>